<keyword evidence="5" id="KW-1185">Reference proteome</keyword>
<dbReference type="GO" id="GO:0009507">
    <property type="term" value="C:chloroplast"/>
    <property type="evidence" value="ECO:0000318"/>
    <property type="project" value="GO_Central"/>
</dbReference>
<protein>
    <submittedName>
        <fullName evidence="4">Uncharacterized protein</fullName>
    </submittedName>
</protein>
<gene>
    <name evidence="4" type="ORF">MIMGU_mgv11b017281mg</name>
</gene>
<dbReference type="FunFam" id="1.25.70.10:FF:000001">
    <property type="entry name" value="Mitochondrial transcription termination factor-like"/>
    <property type="match status" value="1"/>
</dbReference>
<evidence type="ECO:0000256" key="3">
    <source>
        <dbReference type="ARBA" id="ARBA00022946"/>
    </source>
</evidence>
<dbReference type="Gene3D" id="1.25.70.10">
    <property type="entry name" value="Transcription termination factor 3, mitochondrial"/>
    <property type="match status" value="1"/>
</dbReference>
<dbReference type="EMBL" id="KI630592">
    <property type="protein sequence ID" value="EYU36514.1"/>
    <property type="molecule type" value="Genomic_DNA"/>
</dbReference>
<dbReference type="InterPro" id="IPR038538">
    <property type="entry name" value="MTERF_sf"/>
</dbReference>
<name>A0A022R955_ERYGU</name>
<dbReference type="GO" id="GO:0009658">
    <property type="term" value="P:chloroplast organization"/>
    <property type="evidence" value="ECO:0000318"/>
    <property type="project" value="GO_Central"/>
</dbReference>
<evidence type="ECO:0000313" key="4">
    <source>
        <dbReference type="EMBL" id="EYU36514.1"/>
    </source>
</evidence>
<dbReference type="PANTHER" id="PTHR13068">
    <property type="entry name" value="CGI-12 PROTEIN-RELATED"/>
    <property type="match status" value="1"/>
</dbReference>
<dbReference type="PANTHER" id="PTHR13068:SF130">
    <property type="entry name" value="TRANSCRIPTION TERMINATION FACTOR MTERF6, CHLOROPLASTIC_MITOCHONDRIAL-LIKE"/>
    <property type="match status" value="1"/>
</dbReference>
<sequence>MIAAIVRQNGINLCFKNSSPLRKSDVVFSHLLLHFSTVIDPTVPEMLMRKHNFSPAAASQAAPVLARMRNPNKSDSAITFLKENGFSKTQVDNIVKIWPQFLSANLEKTIKPKIKIFQDSGFSANDAVAIISNDPRILRQSLKNRIVPCLSTLKGLLGSNFEVARLLKNCGWFLETNLDNNLIQNVEFLKNYGLPLEQITWSMHYFPMILLRKPETVRKFVYKAEKMGVRKSSRMFIHAVRLFSSMSEETLELKLRTFHALGFSEDDIAATFRSVPLVFGVSEKKIKEVKDVLFATGKYKMSCIVKNPVSFMYSVEKRYMPRFKVLEILESEGLIEKWPCLAVLCRMSGKKFYEKFVGPYLDRVGDVYVAKECRKRIFSRNSLALIWIMLETFTLQALEKEMPNKLKMNSVLRVVRNFEYRPNNYSQWLLRLWIDRRDRKYLVPTVIIPEKFE</sequence>
<proteinExistence type="inferred from homology"/>
<dbReference type="Proteomes" id="UP000030748">
    <property type="component" value="Unassembled WGS sequence"/>
</dbReference>
<keyword evidence="2" id="KW-0804">Transcription</keyword>
<dbReference type="Pfam" id="PF02536">
    <property type="entry name" value="mTERF"/>
    <property type="match status" value="1"/>
</dbReference>
<comment type="similarity">
    <text evidence="1">Belongs to the mTERF family.</text>
</comment>
<evidence type="ECO:0000256" key="1">
    <source>
        <dbReference type="ARBA" id="ARBA00007692"/>
    </source>
</evidence>
<accession>A0A022R955</accession>
<dbReference type="SMART" id="SM00733">
    <property type="entry name" value="Mterf"/>
    <property type="match status" value="5"/>
</dbReference>
<dbReference type="GO" id="GO:0006353">
    <property type="term" value="P:DNA-templated transcription termination"/>
    <property type="evidence" value="ECO:0007669"/>
    <property type="project" value="UniProtKB-KW"/>
</dbReference>
<evidence type="ECO:0000256" key="2">
    <source>
        <dbReference type="ARBA" id="ARBA00022472"/>
    </source>
</evidence>
<keyword evidence="2" id="KW-0806">Transcription termination</keyword>
<keyword evidence="3" id="KW-0809">Transit peptide</keyword>
<evidence type="ECO:0000313" key="5">
    <source>
        <dbReference type="Proteomes" id="UP000030748"/>
    </source>
</evidence>
<dbReference type="GO" id="GO:0003676">
    <property type="term" value="F:nucleic acid binding"/>
    <property type="evidence" value="ECO:0007669"/>
    <property type="project" value="InterPro"/>
</dbReference>
<dbReference type="AlphaFoldDB" id="A0A022R955"/>
<keyword evidence="2" id="KW-0805">Transcription regulation</keyword>
<dbReference type="eggNOG" id="KOG1267">
    <property type="taxonomic scope" value="Eukaryota"/>
</dbReference>
<organism evidence="4 5">
    <name type="scientific">Erythranthe guttata</name>
    <name type="common">Yellow monkey flower</name>
    <name type="synonym">Mimulus guttatus</name>
    <dbReference type="NCBI Taxonomy" id="4155"/>
    <lineage>
        <taxon>Eukaryota</taxon>
        <taxon>Viridiplantae</taxon>
        <taxon>Streptophyta</taxon>
        <taxon>Embryophyta</taxon>
        <taxon>Tracheophyta</taxon>
        <taxon>Spermatophyta</taxon>
        <taxon>Magnoliopsida</taxon>
        <taxon>eudicotyledons</taxon>
        <taxon>Gunneridae</taxon>
        <taxon>Pentapetalae</taxon>
        <taxon>asterids</taxon>
        <taxon>lamiids</taxon>
        <taxon>Lamiales</taxon>
        <taxon>Phrymaceae</taxon>
        <taxon>Erythranthe</taxon>
    </lineage>
</organism>
<reference evidence="4 5" key="1">
    <citation type="journal article" date="2013" name="Proc. Natl. Acad. Sci. U.S.A.">
        <title>Fine-scale variation in meiotic recombination in Mimulus inferred from population shotgun sequencing.</title>
        <authorList>
            <person name="Hellsten U."/>
            <person name="Wright K.M."/>
            <person name="Jenkins J."/>
            <person name="Shu S."/>
            <person name="Yuan Y."/>
            <person name="Wessler S.R."/>
            <person name="Schmutz J."/>
            <person name="Willis J.H."/>
            <person name="Rokhsar D.S."/>
        </authorList>
    </citation>
    <scope>NUCLEOTIDE SEQUENCE [LARGE SCALE GENOMIC DNA]</scope>
    <source>
        <strain evidence="5">cv. DUN x IM62</strain>
    </source>
</reference>
<dbReference type="InterPro" id="IPR003690">
    <property type="entry name" value="MTERF"/>
</dbReference>